<dbReference type="PANTHER" id="PTHR47017:SF1">
    <property type="entry name" value="ACYL-COA"/>
    <property type="match status" value="1"/>
</dbReference>
<dbReference type="Pfam" id="PF04339">
    <property type="entry name" value="FemAB_like"/>
    <property type="match status" value="1"/>
</dbReference>
<accession>A0ABQ2YR26</accession>
<dbReference type="EMBL" id="BMYW01000006">
    <property type="protein sequence ID" value="GGX92502.1"/>
    <property type="molecule type" value="Genomic_DNA"/>
</dbReference>
<dbReference type="Gene3D" id="3.40.630.30">
    <property type="match status" value="1"/>
</dbReference>
<proteinExistence type="predicted"/>
<sequence length="390" mass="43973">MAPPLRPAMHCRFHTAIDDIAANLWDALNVTGSPFLSHAFLAAAERHGAVAPALGWQPAHVTLHADDGSLLGAQPLYLRTHSFGDFSHDWAWADAYQRLGWRYYPKLVCGIPYTPASGARQLIHPNADRASVSRALLHASLQLAGGEQASSLQYLYLDDDAELRAALASEGFLLRRGCQFHWHNAGYPSFDDFLAAFCADRRKKVKRERRRVAEAGLRIEIRHGDDIDAALWQQIYPHYVSTFRRFGNHPAFSLDFFREVGRTLARQLVVFLARDASDAVVAAAICYRSDDTLYGRHWGAAADYHSLHFALCFYEGIDYCIREGLQHFEPGAQGEHKVSRGFVPQATWSAFHIADPRLRGMIGDFLQREQQAVAQYQDEMAEHLPFRQQD</sequence>
<dbReference type="InterPro" id="IPR007434">
    <property type="entry name" value="FemAB-like"/>
</dbReference>
<gene>
    <name evidence="1" type="ORF">GCM10011290_20370</name>
</gene>
<comment type="caution">
    <text evidence="1">The sequence shown here is derived from an EMBL/GenBank/DDBJ whole genome shotgun (WGS) entry which is preliminary data.</text>
</comment>
<dbReference type="Proteomes" id="UP000600877">
    <property type="component" value="Unassembled WGS sequence"/>
</dbReference>
<dbReference type="InterPro" id="IPR016181">
    <property type="entry name" value="Acyl_CoA_acyltransferase"/>
</dbReference>
<organism evidence="1 2">
    <name type="scientific">Vogesella alkaliphila</name>
    <dbReference type="NCBI Taxonomy" id="1193621"/>
    <lineage>
        <taxon>Bacteria</taxon>
        <taxon>Pseudomonadati</taxon>
        <taxon>Pseudomonadota</taxon>
        <taxon>Betaproteobacteria</taxon>
        <taxon>Neisseriales</taxon>
        <taxon>Chromobacteriaceae</taxon>
        <taxon>Vogesella</taxon>
    </lineage>
</organism>
<evidence type="ECO:0008006" key="3">
    <source>
        <dbReference type="Google" id="ProtNLM"/>
    </source>
</evidence>
<dbReference type="PANTHER" id="PTHR47017">
    <property type="entry name" value="ACYL-COA"/>
    <property type="match status" value="1"/>
</dbReference>
<protein>
    <recommendedName>
        <fullName evidence="3">GNAT family N-acetyltransferase</fullName>
    </recommendedName>
</protein>
<reference evidence="2" key="1">
    <citation type="journal article" date="2019" name="Int. J. Syst. Evol. Microbiol.">
        <title>The Global Catalogue of Microorganisms (GCM) 10K type strain sequencing project: providing services to taxonomists for standard genome sequencing and annotation.</title>
        <authorList>
            <consortium name="The Broad Institute Genomics Platform"/>
            <consortium name="The Broad Institute Genome Sequencing Center for Infectious Disease"/>
            <person name="Wu L."/>
            <person name="Ma J."/>
        </authorList>
    </citation>
    <scope>NUCLEOTIDE SEQUENCE [LARGE SCALE GENOMIC DNA]</scope>
    <source>
        <strain evidence="2">KCTC 32041</strain>
    </source>
</reference>
<dbReference type="SUPFAM" id="SSF55729">
    <property type="entry name" value="Acyl-CoA N-acyltransferases (Nat)"/>
    <property type="match status" value="1"/>
</dbReference>
<name>A0ABQ2YR26_9NEIS</name>
<keyword evidence="2" id="KW-1185">Reference proteome</keyword>
<evidence type="ECO:0000313" key="1">
    <source>
        <dbReference type="EMBL" id="GGX92502.1"/>
    </source>
</evidence>
<evidence type="ECO:0000313" key="2">
    <source>
        <dbReference type="Proteomes" id="UP000600877"/>
    </source>
</evidence>